<feature type="compositionally biased region" description="Basic and acidic residues" evidence="21">
    <location>
        <begin position="923"/>
        <end position="938"/>
    </location>
</feature>
<dbReference type="SMART" id="SM00293">
    <property type="entry name" value="PWWP"/>
    <property type="match status" value="1"/>
</dbReference>
<keyword evidence="19" id="KW-0131">Cell cycle</keyword>
<dbReference type="InterPro" id="IPR049554">
    <property type="entry name" value="DNMT3_ADD_PHD"/>
</dbReference>
<evidence type="ECO:0000259" key="23">
    <source>
        <dbReference type="PROSITE" id="PS50812"/>
    </source>
</evidence>
<dbReference type="Proteomes" id="UP000504632">
    <property type="component" value="Chromosome 3"/>
</dbReference>
<evidence type="ECO:0000259" key="24">
    <source>
        <dbReference type="PROSITE" id="PS51533"/>
    </source>
</evidence>
<proteinExistence type="inferred from homology"/>
<dbReference type="PANTHER" id="PTHR23068">
    <property type="entry name" value="DNA CYTOSINE-5- -METHYLTRANSFERASE 3-RELATED"/>
    <property type="match status" value="1"/>
</dbReference>
<evidence type="ECO:0000256" key="5">
    <source>
        <dbReference type="ARBA" id="ARBA00022490"/>
    </source>
</evidence>
<dbReference type="InterPro" id="IPR001715">
    <property type="entry name" value="CH_dom"/>
</dbReference>
<dbReference type="PROSITE" id="PS50812">
    <property type="entry name" value="PWWP"/>
    <property type="match status" value="1"/>
</dbReference>
<evidence type="ECO:0000313" key="25">
    <source>
        <dbReference type="Proteomes" id="UP000504632"/>
    </source>
</evidence>
<dbReference type="PROSITE" id="PS50021">
    <property type="entry name" value="CH"/>
    <property type="match status" value="1"/>
</dbReference>
<dbReference type="GeneID" id="115806935"/>
<keyword evidence="17" id="KW-0206">Cytoskeleton</keyword>
<comment type="subcellular location">
    <subcellularLocation>
        <location evidence="2">Cytoplasm</location>
        <location evidence="2">Cytoskeleton</location>
    </subcellularLocation>
    <subcellularLocation>
        <location evidence="1">Nucleus</location>
    </subcellularLocation>
</comment>
<accession>A0A6J2UWF0</accession>
<evidence type="ECO:0000256" key="12">
    <source>
        <dbReference type="ARBA" id="ARBA00022723"/>
    </source>
</evidence>
<evidence type="ECO:0000256" key="10">
    <source>
        <dbReference type="ARBA" id="ARBA00022691"/>
    </source>
</evidence>
<dbReference type="SUPFAM" id="SSF63748">
    <property type="entry name" value="Tudor/PWWP/MBT"/>
    <property type="match status" value="1"/>
</dbReference>
<feature type="domain" description="PHD-type" evidence="24">
    <location>
        <begin position="950"/>
        <end position="1082"/>
    </location>
</feature>
<dbReference type="Pfam" id="PF21255">
    <property type="entry name" value="DNMT3_ADD_GATA1-like"/>
    <property type="match status" value="1"/>
</dbReference>
<dbReference type="GO" id="GO:0005874">
    <property type="term" value="C:microtubule"/>
    <property type="evidence" value="ECO:0007669"/>
    <property type="project" value="UniProtKB-KW"/>
</dbReference>
<evidence type="ECO:0000256" key="2">
    <source>
        <dbReference type="ARBA" id="ARBA00004245"/>
    </source>
</evidence>
<dbReference type="GO" id="GO:0051301">
    <property type="term" value="P:cell division"/>
    <property type="evidence" value="ECO:0007669"/>
    <property type="project" value="UniProtKB-KW"/>
</dbReference>
<dbReference type="Gene3D" id="1.10.720.50">
    <property type="entry name" value="PWWP, helical domain"/>
    <property type="match status" value="1"/>
</dbReference>
<feature type="active site" evidence="20">
    <location>
        <position position="1178"/>
    </location>
</feature>
<feature type="domain" description="Calponin-homology (CH)" evidence="22">
    <location>
        <begin position="12"/>
        <end position="114"/>
    </location>
</feature>
<dbReference type="GO" id="GO:0008270">
    <property type="term" value="F:zinc ion binding"/>
    <property type="evidence" value="ECO:0007669"/>
    <property type="project" value="UniProtKB-KW"/>
</dbReference>
<keyword evidence="12" id="KW-0479">Metal-binding</keyword>
<dbReference type="PROSITE" id="PS51533">
    <property type="entry name" value="ADD"/>
    <property type="match status" value="1"/>
</dbReference>
<evidence type="ECO:0000256" key="15">
    <source>
        <dbReference type="ARBA" id="ARBA00022833"/>
    </source>
</evidence>
<dbReference type="Pfam" id="PF17980">
    <property type="entry name" value="ADD_DNMT3"/>
    <property type="match status" value="1"/>
</dbReference>
<evidence type="ECO:0000256" key="18">
    <source>
        <dbReference type="ARBA" id="ARBA00023242"/>
    </source>
</evidence>
<gene>
    <name evidence="26" type="primary">LOC115806935</name>
</gene>
<dbReference type="InterPro" id="IPR029063">
    <property type="entry name" value="SAM-dependent_MTases_sf"/>
</dbReference>
<dbReference type="InterPro" id="IPR050390">
    <property type="entry name" value="C5-Methyltransferase"/>
</dbReference>
<dbReference type="Pfam" id="PF00307">
    <property type="entry name" value="CH"/>
    <property type="match status" value="1"/>
</dbReference>
<comment type="similarity">
    <text evidence="20">Belongs to the class I-like SAM-binding methyltransferase superfamily. C5-methyltransferase family.</text>
</comment>
<dbReference type="SUPFAM" id="SSF57903">
    <property type="entry name" value="FYVE/PHD zinc finger"/>
    <property type="match status" value="1"/>
</dbReference>
<keyword evidence="14" id="KW-0498">Mitosis</keyword>
<evidence type="ECO:0000256" key="14">
    <source>
        <dbReference type="ARBA" id="ARBA00022776"/>
    </source>
</evidence>
<dbReference type="SUPFAM" id="SSF53335">
    <property type="entry name" value="S-adenosyl-L-methionine-dependent methyltransferases"/>
    <property type="match status" value="1"/>
</dbReference>
<evidence type="ECO:0000313" key="26">
    <source>
        <dbReference type="RefSeq" id="XP_030623652.1"/>
    </source>
</evidence>
<dbReference type="Gene3D" id="3.40.50.150">
    <property type="entry name" value="Vaccinia Virus protein VP39"/>
    <property type="match status" value="1"/>
</dbReference>
<dbReference type="InParanoid" id="A0A6J2UWF0"/>
<dbReference type="InterPro" id="IPR036872">
    <property type="entry name" value="CH_dom_sf"/>
</dbReference>
<dbReference type="RefSeq" id="XP_030623652.1">
    <property type="nucleotide sequence ID" value="XM_030767792.1"/>
</dbReference>
<evidence type="ECO:0000256" key="16">
    <source>
        <dbReference type="ARBA" id="ARBA00023125"/>
    </source>
</evidence>
<dbReference type="Pfam" id="PF00145">
    <property type="entry name" value="DNA_methylase"/>
    <property type="match status" value="1"/>
</dbReference>
<dbReference type="GO" id="GO:0000122">
    <property type="term" value="P:negative regulation of transcription by RNA polymerase II"/>
    <property type="evidence" value="ECO:0007669"/>
    <property type="project" value="TreeGrafter"/>
</dbReference>
<dbReference type="InterPro" id="IPR025766">
    <property type="entry name" value="ADD"/>
</dbReference>
<dbReference type="InterPro" id="IPR011011">
    <property type="entry name" value="Znf_FYVE_PHD"/>
</dbReference>
<evidence type="ECO:0000256" key="17">
    <source>
        <dbReference type="ARBA" id="ARBA00023212"/>
    </source>
</evidence>
<organism evidence="25 26">
    <name type="scientific">Chanos chanos</name>
    <name type="common">Milkfish</name>
    <name type="synonym">Mugil chanos</name>
    <dbReference type="NCBI Taxonomy" id="29144"/>
    <lineage>
        <taxon>Eukaryota</taxon>
        <taxon>Metazoa</taxon>
        <taxon>Chordata</taxon>
        <taxon>Craniata</taxon>
        <taxon>Vertebrata</taxon>
        <taxon>Euteleostomi</taxon>
        <taxon>Actinopterygii</taxon>
        <taxon>Neopterygii</taxon>
        <taxon>Teleostei</taxon>
        <taxon>Ostariophysi</taxon>
        <taxon>Gonorynchiformes</taxon>
        <taxon>Chanidae</taxon>
        <taxon>Chanos</taxon>
    </lineage>
</organism>
<evidence type="ECO:0000256" key="4">
    <source>
        <dbReference type="ARBA" id="ARBA00011975"/>
    </source>
</evidence>
<dbReference type="Gene3D" id="1.10.418.10">
    <property type="entry name" value="Calponin-like domain"/>
    <property type="match status" value="1"/>
</dbReference>
<dbReference type="InterPro" id="IPR001525">
    <property type="entry name" value="C5_MeTfrase"/>
</dbReference>
<dbReference type="FunFam" id="3.40.50.150:FF:000008">
    <property type="entry name" value="DNA (Cytosine-5)-methyltransferase 3A isoform X1"/>
    <property type="match status" value="1"/>
</dbReference>
<dbReference type="InterPro" id="IPR040552">
    <property type="entry name" value="DNMT3_ADD_GATA1-like"/>
</dbReference>
<dbReference type="EC" id="2.1.1.37" evidence="4"/>
<evidence type="ECO:0000256" key="6">
    <source>
        <dbReference type="ARBA" id="ARBA00022491"/>
    </source>
</evidence>
<feature type="domain" description="PWWP" evidence="23">
    <location>
        <begin position="684"/>
        <end position="739"/>
    </location>
</feature>
<evidence type="ECO:0000256" key="20">
    <source>
        <dbReference type="PROSITE-ProRule" id="PRU01016"/>
    </source>
</evidence>
<evidence type="ECO:0000256" key="13">
    <source>
        <dbReference type="ARBA" id="ARBA00022771"/>
    </source>
</evidence>
<keyword evidence="7 20" id="KW-0489">Methyltransferase</keyword>
<dbReference type="Pfam" id="PF00855">
    <property type="entry name" value="PWWP"/>
    <property type="match status" value="1"/>
</dbReference>
<dbReference type="PROSITE" id="PS00094">
    <property type="entry name" value="C5_MTASE_1"/>
    <property type="match status" value="1"/>
</dbReference>
<keyword evidence="15" id="KW-0862">Zinc</keyword>
<keyword evidence="9 20" id="KW-0808">Transferase</keyword>
<evidence type="ECO:0000256" key="1">
    <source>
        <dbReference type="ARBA" id="ARBA00004123"/>
    </source>
</evidence>
<keyword evidence="16" id="KW-0238">DNA-binding</keyword>
<keyword evidence="11" id="KW-0493">Microtubule</keyword>
<dbReference type="InterPro" id="IPR018117">
    <property type="entry name" value="C5_DNA_meth_AS"/>
</dbReference>
<dbReference type="OrthoDB" id="641149at2759"/>
<keyword evidence="8" id="KW-0132">Cell division</keyword>
<dbReference type="InterPro" id="IPR013083">
    <property type="entry name" value="Znf_RING/FYVE/PHD"/>
</dbReference>
<dbReference type="GO" id="GO:0005634">
    <property type="term" value="C:nucleus"/>
    <property type="evidence" value="ECO:0007669"/>
    <property type="project" value="UniProtKB-SubCell"/>
</dbReference>
<evidence type="ECO:0000256" key="19">
    <source>
        <dbReference type="ARBA" id="ARBA00023306"/>
    </source>
</evidence>
<protein>
    <recommendedName>
        <fullName evidence="4">DNA (cytosine-5-)-methyltransferase</fullName>
        <ecNumber evidence="4">2.1.1.37</ecNumber>
    </recommendedName>
</protein>
<keyword evidence="6" id="KW-0678">Repressor</keyword>
<dbReference type="FunFam" id="1.10.418.10:FF:000028">
    <property type="entry name" value="RP/EB family microtubule-associated protein"/>
    <property type="match status" value="1"/>
</dbReference>
<dbReference type="GO" id="GO:0003677">
    <property type="term" value="F:DNA binding"/>
    <property type="evidence" value="ECO:0007669"/>
    <property type="project" value="UniProtKB-KW"/>
</dbReference>
<comment type="similarity">
    <text evidence="3">Belongs to the MAPRE family.</text>
</comment>
<reference evidence="26" key="1">
    <citation type="submission" date="2025-08" db="UniProtKB">
        <authorList>
            <consortium name="RefSeq"/>
        </authorList>
    </citation>
    <scope>IDENTIFICATION</scope>
</reference>
<dbReference type="PANTHER" id="PTHR23068:SF53">
    <property type="entry name" value="DNA (CYTOSINE-5-)-METHYLTRANSFERASE"/>
    <property type="match status" value="1"/>
</dbReference>
<keyword evidence="10 20" id="KW-0949">S-adenosyl-L-methionine</keyword>
<sequence>MVFEVKVRRNERQNQYKLLAWLNKVLQSNFTEVEHTYSGAAYCQLMDLICPGSVDLKEVKFKVEDNLDVLHNYKLLQDAFRKAEISNVLPIEGLIQGNFQDVFFLLKWFKAFYDRNFAGQMYNPLEARTKAVENLKGLEDVTDTQADQNRADIDIMMEQEAMDSFTCGLATLQFISKFWLGASASTSPLASYRRAKHLLSQTYCDDIKAASVHTPYCLYIYPGVELGNGLKGSVLLIGHFNPGSGAHCIRLLDVIQPKTETDAAELECVVVTLRDFEIPLTNLSMFYVNAMIPEQSQALVCGLRNLKPGVVSLCGLLDIAAQACQAGVMATGVSEQIHKVVNKVHHHYSSCTVAKNSLQELFDEIETPLNVINLRPSQYPLFIRIVHKMAIAWTDLTQYFGSFSDSEDVKAVSSLFGDQQLRLTFLFLSFALQPLSDLQENLDKMADLGQVLQDACGLIQFHVSSFLCPPAVEHFLRRGNTSLFKDKKQYLPKGELKVGTMVEEFLSELKEDMTGYLDIFHESVISFHSAVASSIIENLPLPYMAVQNMAAILSRTGKLKVTGKAVADIGLQLGICQSQAEVSQLMDEFLEYQLSEREEHISGSRNISVEQYWKRELKIMGKTSIFRKLVQSLLTLPRTLAMEEVFSQAFENSSCYLESSLPEKVMEVTEEQDMHMQDEKEFSVGELVWGQVEGFSIWPGVVQNWERRRATDSICKVMWFGDGMYSEISSKGLLPFADFAECFCNISFGTHSTYKDAIFQSLQVAASRCGKAFSLETDCRDELLRVMLDWALEGFKPTGPEGFRPQANRDESEELFRPVSNKRSKLRVNSNQKLVPKKQNPPISMSTFLTDKTSAETVLKLKQVSVCLKKLSLDLYNGCVDLKDDSVSRKLGLPKWKNVFTDVVKKSVRNENPTSKRQKYGNRSRDESKEQSMIEQKQEHDFNRERMVHKVLIQGESIEDFCLSCGTVEINIFHPLFEGSLCLKCKDNFTETLYRYDEDGYQSYCTVCCAGLEVILCGNESCSRSYCVDCLNILVGAGTFDRLKEVDPWICYLCEPERGHGALRPRHDWSIRVQEFFANNSAMEFEPHRVYPSIPANLRRPIRVLSLFDGISTGYLVLRDLGFKVEKYVASEIDEDSITVSMVNHYGKILHVDDVRFITKEHIDKWGPFDLLIGGSPCNDLSIVNPARKGLFEGTGRLFFEFYRLLNVMKPKDGDPHPFFWLFENVVFMASRDKADICRFLECNPVLIDAVKVSPAHRARYFWGNLPGMNRPIIASQNDKLTLQDCLEVGRMAKFNKVRTITTRTNSLKQGTTEVFPVTMNKKDDNIWVTELEKIFGFPKHYTDVRNMGRIQRQKVLGKSWSVPVIRHLFAPLKDYFACDEVPLK</sequence>
<keyword evidence="18" id="KW-0539">Nucleus</keyword>
<keyword evidence="5" id="KW-0963">Cytoplasm</keyword>
<dbReference type="GO" id="GO:0032259">
    <property type="term" value="P:methylation"/>
    <property type="evidence" value="ECO:0007669"/>
    <property type="project" value="UniProtKB-KW"/>
</dbReference>
<evidence type="ECO:0000259" key="22">
    <source>
        <dbReference type="PROSITE" id="PS50021"/>
    </source>
</evidence>
<evidence type="ECO:0000256" key="3">
    <source>
        <dbReference type="ARBA" id="ARBA00010729"/>
    </source>
</evidence>
<evidence type="ECO:0000256" key="8">
    <source>
        <dbReference type="ARBA" id="ARBA00022618"/>
    </source>
</evidence>
<dbReference type="Gene3D" id="2.30.30.140">
    <property type="match status" value="1"/>
</dbReference>
<evidence type="ECO:0000256" key="11">
    <source>
        <dbReference type="ARBA" id="ARBA00022701"/>
    </source>
</evidence>
<name>A0A6J2UWF0_CHACN</name>
<evidence type="ECO:0000256" key="9">
    <source>
        <dbReference type="ARBA" id="ARBA00022679"/>
    </source>
</evidence>
<evidence type="ECO:0000256" key="7">
    <source>
        <dbReference type="ARBA" id="ARBA00022603"/>
    </source>
</evidence>
<keyword evidence="13" id="KW-0863">Zinc-finger</keyword>
<dbReference type="PROSITE" id="PS51679">
    <property type="entry name" value="SAM_MT_C5"/>
    <property type="match status" value="1"/>
</dbReference>
<dbReference type="Gene3D" id="3.30.40.10">
    <property type="entry name" value="Zinc/RING finger domain, C3HC4 (zinc finger)"/>
    <property type="match status" value="1"/>
</dbReference>
<dbReference type="InterPro" id="IPR000313">
    <property type="entry name" value="PWWP_dom"/>
</dbReference>
<evidence type="ECO:0000256" key="21">
    <source>
        <dbReference type="SAM" id="MobiDB-lite"/>
    </source>
</evidence>
<feature type="region of interest" description="Disordered" evidence="21">
    <location>
        <begin position="907"/>
        <end position="938"/>
    </location>
</feature>
<dbReference type="SUPFAM" id="SSF47576">
    <property type="entry name" value="Calponin-homology domain, CH-domain"/>
    <property type="match status" value="1"/>
</dbReference>
<keyword evidence="25" id="KW-1185">Reference proteome</keyword>
<dbReference type="GO" id="GO:0051718">
    <property type="term" value="F:DNA (cytosine-5-)-methyltransferase activity, acting on CpG substrates"/>
    <property type="evidence" value="ECO:0007669"/>
    <property type="project" value="TreeGrafter"/>
</dbReference>